<comment type="caution">
    <text evidence="2">The sequence shown here is derived from an EMBL/GenBank/DDBJ whole genome shotgun (WGS) entry which is preliminary data.</text>
</comment>
<protein>
    <submittedName>
        <fullName evidence="2">Uncharacterized protein</fullName>
    </submittedName>
</protein>
<reference evidence="2" key="2">
    <citation type="submission" date="2023-01" db="EMBL/GenBank/DDBJ databases">
        <authorList>
            <person name="Petersen C."/>
        </authorList>
    </citation>
    <scope>NUCLEOTIDE SEQUENCE</scope>
    <source>
        <strain evidence="2">IBT 15450</strain>
    </source>
</reference>
<keyword evidence="3" id="KW-1185">Reference proteome</keyword>
<evidence type="ECO:0000313" key="3">
    <source>
        <dbReference type="Proteomes" id="UP001219568"/>
    </source>
</evidence>
<evidence type="ECO:0000313" key="2">
    <source>
        <dbReference type="EMBL" id="KAJ6022359.1"/>
    </source>
</evidence>
<feature type="region of interest" description="Disordered" evidence="1">
    <location>
        <begin position="1"/>
        <end position="39"/>
    </location>
</feature>
<proteinExistence type="predicted"/>
<dbReference type="AlphaFoldDB" id="A0AAD6N222"/>
<evidence type="ECO:0000256" key="1">
    <source>
        <dbReference type="SAM" id="MobiDB-lite"/>
    </source>
</evidence>
<accession>A0AAD6N222</accession>
<sequence>MAPDSPRAPTRKRGRPRKYASAEQRQEAKIIAQRNQRQSGRAVERAIEFDRYYPTTIPASVYVDEALPTYFPPGELTIPTDIEQLLPPLSLGLRPLDLSTDNNPPTSDEWPLAPPTDLTDEPFRAISPETQPTWPDQRSPRLETTETSLQVDPPLQRLASAQPETLEPNVANVMCDFARLLADQLQQHHGCCYQCHTQQESEHELKHAEHISLGEYIDQVQVDGGFPDVLSDTTIARREDNLAGQTSAERKREIYTGISSVTPDAPPAHICLAVDHQRERPTGVTFDIDSIVGFAESLAVAKLGVRWNPTQMPVSDLHSSLHLDPLRVHHTGSNGRTHHVQQPVHNIPHYTFGRLIGFEDISLYFLFPRLYREEQQSSRLRDDDFRVWMDQVLLPAIYQHCEGSLVQHYPSSFDHSRFNATARGVEMRSRRVDPVAREQRLFYFLPPDALPLVWANILETVQRAGFQHFLDVTILVQGKNLKTLTKANTWNGMMQEFAQHWGNTIDESYLSDQFYIDIGKETCPTGPSRVGGVGLHASRLHSDGELRASPVVPQTILWRRCCLESYTEWIGQQHPPGSSRPKQQFYPISLLHDTGSLTLETRPSSPQRQAGLLYTQFYSSVKEVFAAGDAYPFSNPALETLALDPQLRKTWQYVGGGLSHDPIALIRAYLNMKQRCHAALQGSYMKVFGLREEHRISLRLFYMIDQEFRERNLHQAQLPGISSEVEPFYSLPTSTLLFWFHWNINKFCVGFETVYSINDRHFVTWEHTRVMMMFLRCLQFSYAGGLLQRVSGCWRDVWFQPDARRTDGLRRCEGLGFQSSMEKYGYAWFLDKLNWDTMTFRQPSAQYMMFNSPSMQAAFHARYAQIRDVRLDFLRVHQAHRWMEEFSSIPPCLDLLADFLRQLSLCVFRKDVFLQVKRLLHPDHASRALAGEVPLSYDSISGVFIEGAQPLQLLDQRRIAVKSVDTIFAWLWEWKDGRFDRKGWKDKPYRMVYQQSFEALHQILGKNRAREWKKVLRTSFLQSHWLLPYPHSNGFMRRSKDTGQEVWWSNFNAGLYEHYRQWYGVSRGGDPFPAEYIKHHPTTGWGRSSGESQYMENAMEPEMDLVRLPEGEFYEKLLQIADQFSQNPDAPAWKRKAPQTVFRFGIRIGDESLLKAQRKAKGTVAQDLCMRMIQALDEYEVLRHSGRMLRPRKRHRRQVLLAACDTEDEITSDEESIANRRDRLAANILELEPKMRVAVTAERKQYRWPLNSLKKTRLQRFKIAGTQAGDSP</sequence>
<gene>
    <name evidence="2" type="ORF">N7460_012754</name>
</gene>
<name>A0AAD6N222_PENCN</name>
<dbReference type="EMBL" id="JAQJZL010000016">
    <property type="protein sequence ID" value="KAJ6022359.1"/>
    <property type="molecule type" value="Genomic_DNA"/>
</dbReference>
<dbReference type="Proteomes" id="UP001219568">
    <property type="component" value="Unassembled WGS sequence"/>
</dbReference>
<reference evidence="2" key="1">
    <citation type="journal article" date="2023" name="IMA Fungus">
        <title>Comparative genomic study of the Penicillium genus elucidates a diverse pangenome and 15 lateral gene transfer events.</title>
        <authorList>
            <person name="Petersen C."/>
            <person name="Sorensen T."/>
            <person name="Nielsen M.R."/>
            <person name="Sondergaard T.E."/>
            <person name="Sorensen J.L."/>
            <person name="Fitzpatrick D.A."/>
            <person name="Frisvad J.C."/>
            <person name="Nielsen K.L."/>
        </authorList>
    </citation>
    <scope>NUCLEOTIDE SEQUENCE</scope>
    <source>
        <strain evidence="2">IBT 15450</strain>
    </source>
</reference>
<feature type="compositionally biased region" description="Basic residues" evidence="1">
    <location>
        <begin position="9"/>
        <end position="18"/>
    </location>
</feature>
<organism evidence="2 3">
    <name type="scientific">Penicillium canescens</name>
    <dbReference type="NCBI Taxonomy" id="5083"/>
    <lineage>
        <taxon>Eukaryota</taxon>
        <taxon>Fungi</taxon>
        <taxon>Dikarya</taxon>
        <taxon>Ascomycota</taxon>
        <taxon>Pezizomycotina</taxon>
        <taxon>Eurotiomycetes</taxon>
        <taxon>Eurotiomycetidae</taxon>
        <taxon>Eurotiales</taxon>
        <taxon>Aspergillaceae</taxon>
        <taxon>Penicillium</taxon>
    </lineage>
</organism>
<feature type="region of interest" description="Disordered" evidence="1">
    <location>
        <begin position="96"/>
        <end position="146"/>
    </location>
</feature>